<dbReference type="GO" id="GO:0017061">
    <property type="term" value="F:S-methyl-5-thioadenosine phosphorylase activity"/>
    <property type="evidence" value="ECO:0007669"/>
    <property type="project" value="UniProtKB-EC"/>
</dbReference>
<dbReference type="GO" id="GO:0016787">
    <property type="term" value="F:hydrolase activity"/>
    <property type="evidence" value="ECO:0007669"/>
    <property type="project" value="UniProtKB-KW"/>
</dbReference>
<organism evidence="11">
    <name type="scientific">candidate division WOR-3 bacterium</name>
    <dbReference type="NCBI Taxonomy" id="2052148"/>
    <lineage>
        <taxon>Bacteria</taxon>
        <taxon>Bacteria division WOR-3</taxon>
    </lineage>
</organism>
<proteinExistence type="inferred from homology"/>
<evidence type="ECO:0000256" key="10">
    <source>
        <dbReference type="RuleBase" id="RU361274"/>
    </source>
</evidence>
<comment type="catalytic activity">
    <reaction evidence="1">
        <text>inosine + phosphate = alpha-D-ribose 1-phosphate + hypoxanthine</text>
        <dbReference type="Rhea" id="RHEA:27646"/>
        <dbReference type="ChEBI" id="CHEBI:17368"/>
        <dbReference type="ChEBI" id="CHEBI:17596"/>
        <dbReference type="ChEBI" id="CHEBI:43474"/>
        <dbReference type="ChEBI" id="CHEBI:57720"/>
        <dbReference type="EC" id="2.4.2.1"/>
    </reaction>
    <physiologicalReaction direction="left-to-right" evidence="1">
        <dbReference type="Rhea" id="RHEA:27647"/>
    </physiologicalReaction>
</comment>
<name>A0A7C2K5X9_UNCW3</name>
<dbReference type="Gene3D" id="3.60.140.10">
    <property type="entry name" value="CNF1/YfiH-like putative cysteine hydrolases"/>
    <property type="match status" value="1"/>
</dbReference>
<comment type="catalytic activity">
    <reaction evidence="9">
        <text>S-methyl-5'-thioadenosine + phosphate = 5-(methylsulfanyl)-alpha-D-ribose 1-phosphate + adenine</text>
        <dbReference type="Rhea" id="RHEA:11852"/>
        <dbReference type="ChEBI" id="CHEBI:16708"/>
        <dbReference type="ChEBI" id="CHEBI:17509"/>
        <dbReference type="ChEBI" id="CHEBI:43474"/>
        <dbReference type="ChEBI" id="CHEBI:58533"/>
        <dbReference type="EC" id="2.4.2.28"/>
    </reaction>
    <physiologicalReaction direction="left-to-right" evidence="9">
        <dbReference type="Rhea" id="RHEA:11853"/>
    </physiologicalReaction>
</comment>
<dbReference type="InterPro" id="IPR003730">
    <property type="entry name" value="Cu_polyphenol_OxRdtase"/>
</dbReference>
<keyword evidence="3" id="KW-0808">Transferase</keyword>
<keyword evidence="5" id="KW-0378">Hydrolase</keyword>
<evidence type="ECO:0000313" key="11">
    <source>
        <dbReference type="EMBL" id="HEN28543.1"/>
    </source>
</evidence>
<evidence type="ECO:0000256" key="4">
    <source>
        <dbReference type="ARBA" id="ARBA00022723"/>
    </source>
</evidence>
<dbReference type="InterPro" id="IPR011324">
    <property type="entry name" value="Cytotoxic_necrot_fac-like_cat"/>
</dbReference>
<gene>
    <name evidence="11" type="primary">pgeF</name>
    <name evidence="11" type="ORF">ENQ77_07885</name>
</gene>
<comment type="catalytic activity">
    <reaction evidence="8">
        <text>adenosine + phosphate = alpha-D-ribose 1-phosphate + adenine</text>
        <dbReference type="Rhea" id="RHEA:27642"/>
        <dbReference type="ChEBI" id="CHEBI:16335"/>
        <dbReference type="ChEBI" id="CHEBI:16708"/>
        <dbReference type="ChEBI" id="CHEBI:43474"/>
        <dbReference type="ChEBI" id="CHEBI:57720"/>
        <dbReference type="EC" id="2.4.2.1"/>
    </reaction>
    <physiologicalReaction direction="left-to-right" evidence="8">
        <dbReference type="Rhea" id="RHEA:27643"/>
    </physiologicalReaction>
</comment>
<accession>A0A7C2K5X9</accession>
<dbReference type="InterPro" id="IPR038371">
    <property type="entry name" value="Cu_polyphenol_OxRdtase_sf"/>
</dbReference>
<dbReference type="Pfam" id="PF02578">
    <property type="entry name" value="Cu-oxidase_4"/>
    <property type="match status" value="1"/>
</dbReference>
<evidence type="ECO:0000256" key="6">
    <source>
        <dbReference type="ARBA" id="ARBA00022833"/>
    </source>
</evidence>
<evidence type="ECO:0000256" key="3">
    <source>
        <dbReference type="ARBA" id="ARBA00022679"/>
    </source>
</evidence>
<evidence type="ECO:0000256" key="1">
    <source>
        <dbReference type="ARBA" id="ARBA00000553"/>
    </source>
</evidence>
<evidence type="ECO:0000256" key="7">
    <source>
        <dbReference type="ARBA" id="ARBA00047989"/>
    </source>
</evidence>
<dbReference type="SUPFAM" id="SSF64438">
    <property type="entry name" value="CNF1/YfiH-like putative cysteine hydrolases"/>
    <property type="match status" value="1"/>
</dbReference>
<keyword evidence="4" id="KW-0479">Metal-binding</keyword>
<keyword evidence="6" id="KW-0862">Zinc</keyword>
<dbReference type="PANTHER" id="PTHR30616">
    <property type="entry name" value="UNCHARACTERIZED PROTEIN YFIH"/>
    <property type="match status" value="1"/>
</dbReference>
<comment type="catalytic activity">
    <reaction evidence="7">
        <text>adenosine + H2O + H(+) = inosine + NH4(+)</text>
        <dbReference type="Rhea" id="RHEA:24408"/>
        <dbReference type="ChEBI" id="CHEBI:15377"/>
        <dbReference type="ChEBI" id="CHEBI:15378"/>
        <dbReference type="ChEBI" id="CHEBI:16335"/>
        <dbReference type="ChEBI" id="CHEBI:17596"/>
        <dbReference type="ChEBI" id="CHEBI:28938"/>
        <dbReference type="EC" id="3.5.4.4"/>
    </reaction>
    <physiologicalReaction direction="left-to-right" evidence="7">
        <dbReference type="Rhea" id="RHEA:24409"/>
    </physiologicalReaction>
</comment>
<comment type="similarity">
    <text evidence="2 10">Belongs to the purine nucleoside phosphorylase YfiH/LACC1 family.</text>
</comment>
<sequence>MRRIWQLKSISRELYLQFLIEKPFVIYFSTKMIDDIHRSLNLSPYVELKQIHSKAIWKVDSPLPPEELSGDGLITSKPGLYLVVKVADCYPLFIVDPLNIACGVFHVGWRGLKEGIVEEAVLKFKEYFHSQPENLIAVFGPGIRAEYYEVGEEFRSYFPGNIIEKDSRFYLDIFQVAVSKLRRQGVKEIYGPPADTYSNPDLFHSKRRDVELKGLNRAIIGIEKDLSLETLIEDSPYNI</sequence>
<evidence type="ECO:0000256" key="5">
    <source>
        <dbReference type="ARBA" id="ARBA00022801"/>
    </source>
</evidence>
<evidence type="ECO:0000256" key="9">
    <source>
        <dbReference type="ARBA" id="ARBA00049893"/>
    </source>
</evidence>
<dbReference type="AlphaFoldDB" id="A0A7C2K5X9"/>
<evidence type="ECO:0000256" key="8">
    <source>
        <dbReference type="ARBA" id="ARBA00048968"/>
    </source>
</evidence>
<dbReference type="EMBL" id="DSOL01000225">
    <property type="protein sequence ID" value="HEN28543.1"/>
    <property type="molecule type" value="Genomic_DNA"/>
</dbReference>
<evidence type="ECO:0000256" key="2">
    <source>
        <dbReference type="ARBA" id="ARBA00007353"/>
    </source>
</evidence>
<dbReference type="NCBIfam" id="TIGR00726">
    <property type="entry name" value="peptidoglycan editing factor PgeF"/>
    <property type="match status" value="1"/>
</dbReference>
<dbReference type="CDD" id="cd16833">
    <property type="entry name" value="YfiH"/>
    <property type="match status" value="1"/>
</dbReference>
<reference evidence="11" key="1">
    <citation type="journal article" date="2020" name="mSystems">
        <title>Genome- and Community-Level Interaction Insights into Carbon Utilization and Element Cycling Functions of Hydrothermarchaeota in Hydrothermal Sediment.</title>
        <authorList>
            <person name="Zhou Z."/>
            <person name="Liu Y."/>
            <person name="Xu W."/>
            <person name="Pan J."/>
            <person name="Luo Z.H."/>
            <person name="Li M."/>
        </authorList>
    </citation>
    <scope>NUCLEOTIDE SEQUENCE [LARGE SCALE GENOMIC DNA]</scope>
    <source>
        <strain evidence="11">SpSt-34</strain>
    </source>
</reference>
<dbReference type="PANTHER" id="PTHR30616:SF2">
    <property type="entry name" value="PURINE NUCLEOSIDE PHOSPHORYLASE LACC1"/>
    <property type="match status" value="1"/>
</dbReference>
<dbReference type="GO" id="GO:0005507">
    <property type="term" value="F:copper ion binding"/>
    <property type="evidence" value="ECO:0007669"/>
    <property type="project" value="TreeGrafter"/>
</dbReference>
<comment type="caution">
    <text evidence="11">The sequence shown here is derived from an EMBL/GenBank/DDBJ whole genome shotgun (WGS) entry which is preliminary data.</text>
</comment>
<protein>
    <recommendedName>
        <fullName evidence="10">Purine nucleoside phosphorylase</fullName>
    </recommendedName>
</protein>